<evidence type="ECO:0000256" key="2">
    <source>
        <dbReference type="ARBA" id="ARBA00022741"/>
    </source>
</evidence>
<dbReference type="GO" id="GO:0005886">
    <property type="term" value="C:plasma membrane"/>
    <property type="evidence" value="ECO:0007669"/>
    <property type="project" value="TreeGrafter"/>
</dbReference>
<evidence type="ECO:0000313" key="8">
    <source>
        <dbReference type="EMBL" id="KAJ1978832.1"/>
    </source>
</evidence>
<feature type="transmembrane region" description="Helical" evidence="6">
    <location>
        <begin position="173"/>
        <end position="191"/>
    </location>
</feature>
<feature type="region of interest" description="Disordered" evidence="5">
    <location>
        <begin position="1"/>
        <end position="47"/>
    </location>
</feature>
<comment type="subcellular location">
    <subcellularLocation>
        <location evidence="1">Endomembrane system</location>
        <topology evidence="1">Multi-pass membrane protein</topology>
    </subcellularLocation>
</comment>
<dbReference type="SUPFAM" id="SSF81653">
    <property type="entry name" value="Calcium ATPase, transduction domain A"/>
    <property type="match status" value="1"/>
</dbReference>
<feature type="transmembrane region" description="Helical" evidence="6">
    <location>
        <begin position="136"/>
        <end position="153"/>
    </location>
</feature>
<accession>A0A9W8E9E0</accession>
<dbReference type="SMART" id="SM00831">
    <property type="entry name" value="Cation_ATPase_N"/>
    <property type="match status" value="1"/>
</dbReference>
<feature type="region of interest" description="Disordered" evidence="5">
    <location>
        <begin position="65"/>
        <end position="103"/>
    </location>
</feature>
<dbReference type="InterPro" id="IPR023298">
    <property type="entry name" value="ATPase_P-typ_TM_dom_sf"/>
</dbReference>
<gene>
    <name evidence="8" type="primary">PMC1_2</name>
    <name evidence="8" type="ORF">H4R34_003055</name>
</gene>
<keyword evidence="6" id="KW-1133">Transmembrane helix</keyword>
<dbReference type="AlphaFoldDB" id="A0A9W8E9E0"/>
<dbReference type="FunFam" id="2.70.150.10:FF:000028">
    <property type="entry name" value="Calcium-transporting ATPase"/>
    <property type="match status" value="1"/>
</dbReference>
<dbReference type="Pfam" id="PF00690">
    <property type="entry name" value="Cation_ATPase_N"/>
    <property type="match status" value="1"/>
</dbReference>
<keyword evidence="2" id="KW-0547">Nucleotide-binding</keyword>
<dbReference type="OrthoDB" id="3352408at2759"/>
<dbReference type="Pfam" id="PF00122">
    <property type="entry name" value="E1-E2_ATPase"/>
    <property type="match status" value="1"/>
</dbReference>
<organism evidence="8 9">
    <name type="scientific">Dimargaris verticillata</name>
    <dbReference type="NCBI Taxonomy" id="2761393"/>
    <lineage>
        <taxon>Eukaryota</taxon>
        <taxon>Fungi</taxon>
        <taxon>Fungi incertae sedis</taxon>
        <taxon>Zoopagomycota</taxon>
        <taxon>Kickxellomycotina</taxon>
        <taxon>Dimargaritomycetes</taxon>
        <taxon>Dimargaritales</taxon>
        <taxon>Dimargaritaceae</taxon>
        <taxon>Dimargaris</taxon>
    </lineage>
</organism>
<keyword evidence="9" id="KW-1185">Reference proteome</keyword>
<proteinExistence type="predicted"/>
<evidence type="ECO:0000256" key="3">
    <source>
        <dbReference type="ARBA" id="ARBA00022840"/>
    </source>
</evidence>
<dbReference type="GO" id="GO:0005524">
    <property type="term" value="F:ATP binding"/>
    <property type="evidence" value="ECO:0007669"/>
    <property type="project" value="UniProtKB-KW"/>
</dbReference>
<evidence type="ECO:0000256" key="1">
    <source>
        <dbReference type="ARBA" id="ARBA00004127"/>
    </source>
</evidence>
<protein>
    <submittedName>
        <fullName evidence="8">Plasma membrane calcium</fullName>
    </submittedName>
</protein>
<dbReference type="PANTHER" id="PTHR24093">
    <property type="entry name" value="CATION TRANSPORTING ATPASE"/>
    <property type="match status" value="1"/>
</dbReference>
<dbReference type="GO" id="GO:0012505">
    <property type="term" value="C:endomembrane system"/>
    <property type="evidence" value="ECO:0007669"/>
    <property type="project" value="UniProtKB-SubCell"/>
</dbReference>
<feature type="non-terminal residue" evidence="8">
    <location>
        <position position="424"/>
    </location>
</feature>
<keyword evidence="6" id="KW-0472">Membrane</keyword>
<dbReference type="InterPro" id="IPR059000">
    <property type="entry name" value="ATPase_P-type_domA"/>
</dbReference>
<sequence length="424" mass="45410">MPTAHGSSASSDRTRLSDGHGAAGTGPFEVGPAELSHLVDPKDPDGLKALGGEAKLCEMLQVDPSTGLSSDEQLDADRAPGTGHGETAHLLAQDSPDSKGDEPFAARRAVFGANRLPAVAQVSFWSLVWAAYQDKTLVMLSIASLVSLVVGLYEDYFGERRHEDVKLGWVEGAAIFFAVIVVVFTNALNDYQKERQFQKLNAKKESRDVKVYRDGREVEVSVYDLVVGDILLVEPGDIVPVDGVYLDGHNLVCDESSATGESDPIKKGGLNSGMDCYVLSGAKVMEGVGRVVVIAVGIHSFYGKMMMALREGQDQETPLQKKLDLLAEQIAKFGLTAALLMLFTLVLKFLVTSAIDNNFPTPGVLFSRVVQIVIQAITVVVVAVPEGLPMAVTLALAFATTKMLQDKNLVRQLSACETMGNATA</sequence>
<feature type="transmembrane region" description="Helical" evidence="6">
    <location>
        <begin position="372"/>
        <end position="399"/>
    </location>
</feature>
<evidence type="ECO:0000256" key="5">
    <source>
        <dbReference type="SAM" id="MobiDB-lite"/>
    </source>
</evidence>
<dbReference type="Proteomes" id="UP001151582">
    <property type="component" value="Unassembled WGS sequence"/>
</dbReference>
<dbReference type="PANTHER" id="PTHR24093:SF369">
    <property type="entry name" value="CALCIUM-TRANSPORTING ATPASE"/>
    <property type="match status" value="1"/>
</dbReference>
<dbReference type="InterPro" id="IPR008250">
    <property type="entry name" value="ATPase_P-typ_transduc_dom_A_sf"/>
</dbReference>
<dbReference type="SUPFAM" id="SSF81665">
    <property type="entry name" value="Calcium ATPase, transmembrane domain M"/>
    <property type="match status" value="1"/>
</dbReference>
<dbReference type="GO" id="GO:0005388">
    <property type="term" value="F:P-type calcium transporter activity"/>
    <property type="evidence" value="ECO:0007669"/>
    <property type="project" value="TreeGrafter"/>
</dbReference>
<dbReference type="Gene3D" id="2.70.150.10">
    <property type="entry name" value="Calcium-transporting ATPase, cytoplasmic transduction domain A"/>
    <property type="match status" value="1"/>
</dbReference>
<evidence type="ECO:0000313" key="9">
    <source>
        <dbReference type="Proteomes" id="UP001151582"/>
    </source>
</evidence>
<keyword evidence="4" id="KW-0460">Magnesium</keyword>
<dbReference type="Gene3D" id="1.20.1110.10">
    <property type="entry name" value="Calcium-transporting ATPase, transmembrane domain"/>
    <property type="match status" value="1"/>
</dbReference>
<name>A0A9W8E9E0_9FUNG</name>
<evidence type="ECO:0000259" key="7">
    <source>
        <dbReference type="SMART" id="SM00831"/>
    </source>
</evidence>
<dbReference type="GO" id="GO:0006874">
    <property type="term" value="P:intracellular calcium ion homeostasis"/>
    <property type="evidence" value="ECO:0007669"/>
    <property type="project" value="TreeGrafter"/>
</dbReference>
<dbReference type="InterPro" id="IPR001757">
    <property type="entry name" value="P_typ_ATPase"/>
</dbReference>
<dbReference type="NCBIfam" id="TIGR01494">
    <property type="entry name" value="ATPase_P-type"/>
    <property type="match status" value="1"/>
</dbReference>
<evidence type="ECO:0000256" key="4">
    <source>
        <dbReference type="ARBA" id="ARBA00022842"/>
    </source>
</evidence>
<feature type="transmembrane region" description="Helical" evidence="6">
    <location>
        <begin position="330"/>
        <end position="352"/>
    </location>
</feature>
<feature type="compositionally biased region" description="Basic and acidic residues" evidence="5">
    <location>
        <begin position="37"/>
        <end position="46"/>
    </location>
</feature>
<evidence type="ECO:0000256" key="6">
    <source>
        <dbReference type="SAM" id="Phobius"/>
    </source>
</evidence>
<dbReference type="InterPro" id="IPR004014">
    <property type="entry name" value="ATPase_P-typ_cation-transptr_N"/>
</dbReference>
<feature type="compositionally biased region" description="Polar residues" evidence="5">
    <location>
        <begin position="1"/>
        <end position="11"/>
    </location>
</feature>
<dbReference type="GO" id="GO:0016887">
    <property type="term" value="F:ATP hydrolysis activity"/>
    <property type="evidence" value="ECO:0007669"/>
    <property type="project" value="InterPro"/>
</dbReference>
<dbReference type="EMBL" id="JANBQB010000253">
    <property type="protein sequence ID" value="KAJ1978832.1"/>
    <property type="molecule type" value="Genomic_DNA"/>
</dbReference>
<keyword evidence="6" id="KW-0812">Transmembrane</keyword>
<reference evidence="8" key="1">
    <citation type="submission" date="2022-07" db="EMBL/GenBank/DDBJ databases">
        <title>Phylogenomic reconstructions and comparative analyses of Kickxellomycotina fungi.</title>
        <authorList>
            <person name="Reynolds N.K."/>
            <person name="Stajich J.E."/>
            <person name="Barry K."/>
            <person name="Grigoriev I.V."/>
            <person name="Crous P."/>
            <person name="Smith M.E."/>
        </authorList>
    </citation>
    <scope>NUCLEOTIDE SEQUENCE</scope>
    <source>
        <strain evidence="8">RSA 567</strain>
    </source>
</reference>
<comment type="caution">
    <text evidence="8">The sequence shown here is derived from an EMBL/GenBank/DDBJ whole genome shotgun (WGS) entry which is preliminary data.</text>
</comment>
<feature type="domain" description="Cation-transporting P-type ATPase N-terminal" evidence="7">
    <location>
        <begin position="46"/>
        <end position="152"/>
    </location>
</feature>
<keyword evidence="3" id="KW-0067">ATP-binding</keyword>